<evidence type="ECO:0000313" key="2">
    <source>
        <dbReference type="EMBL" id="CRZ00926.1"/>
    </source>
</evidence>
<dbReference type="AlphaFoldDB" id="A0A0H5QHY4"/>
<organism evidence="2">
    <name type="scientific">Spongospora subterranea</name>
    <dbReference type="NCBI Taxonomy" id="70186"/>
    <lineage>
        <taxon>Eukaryota</taxon>
        <taxon>Sar</taxon>
        <taxon>Rhizaria</taxon>
        <taxon>Endomyxa</taxon>
        <taxon>Phytomyxea</taxon>
        <taxon>Plasmodiophorida</taxon>
        <taxon>Plasmodiophoridae</taxon>
        <taxon>Spongospora</taxon>
    </lineage>
</organism>
<protein>
    <submittedName>
        <fullName evidence="2">Uncharacterized protein</fullName>
    </submittedName>
</protein>
<evidence type="ECO:0000256" key="1">
    <source>
        <dbReference type="SAM" id="Phobius"/>
    </source>
</evidence>
<sequence>MFSFAPRLHHSCSSLEIFWAEALLHVIGCVDRCVRRFWIRVGGSHGHAGAVAGFASDVHGGVHCQQSPPNSHEFPACFLKYCDLGTIIVLTQHLRFGFKTTAIVKSFFHVAGLVCSILLLVTLQHS</sequence>
<keyword evidence="1" id="KW-1133">Transmembrane helix</keyword>
<accession>A0A0H5QHY4</accession>
<dbReference type="EMBL" id="HACM01000484">
    <property type="protein sequence ID" value="CRZ00926.1"/>
    <property type="molecule type" value="Transcribed_RNA"/>
</dbReference>
<name>A0A0H5QHY4_9EUKA</name>
<proteinExistence type="predicted"/>
<reference evidence="2" key="1">
    <citation type="submission" date="2015-04" db="EMBL/GenBank/DDBJ databases">
        <title>The genome sequence of the plant pathogenic Rhizarian Plasmodiophora brassicae reveals insights in its biotrophic life cycle and the origin of chitin synthesis.</title>
        <authorList>
            <person name="Schwelm A."/>
            <person name="Fogelqvist J."/>
            <person name="Knaust A."/>
            <person name="Julke S."/>
            <person name="Lilja T."/>
            <person name="Dhandapani V."/>
            <person name="Bonilla-Rosso G."/>
            <person name="Karlsson M."/>
            <person name="Shevchenko A."/>
            <person name="Choi S.R."/>
            <person name="Kim H.G."/>
            <person name="Park J.Y."/>
            <person name="Lim Y.P."/>
            <person name="Ludwig-Muller J."/>
            <person name="Dixelius C."/>
        </authorList>
    </citation>
    <scope>NUCLEOTIDE SEQUENCE</scope>
    <source>
        <tissue evidence="2">Potato root galls</tissue>
    </source>
</reference>
<keyword evidence="1" id="KW-0812">Transmembrane</keyword>
<feature type="transmembrane region" description="Helical" evidence="1">
    <location>
        <begin position="102"/>
        <end position="123"/>
    </location>
</feature>
<keyword evidence="1" id="KW-0472">Membrane</keyword>